<dbReference type="Proteomes" id="UP001221142">
    <property type="component" value="Unassembled WGS sequence"/>
</dbReference>
<gene>
    <name evidence="2" type="ORF">FB45DRAFT_1053957</name>
</gene>
<dbReference type="GO" id="GO:0006396">
    <property type="term" value="P:RNA processing"/>
    <property type="evidence" value="ECO:0007669"/>
    <property type="project" value="InterPro"/>
</dbReference>
<evidence type="ECO:0000313" key="2">
    <source>
        <dbReference type="EMBL" id="KAJ7641451.1"/>
    </source>
</evidence>
<dbReference type="AlphaFoldDB" id="A0AAD7C860"/>
<name>A0AAD7C860_9AGAR</name>
<dbReference type="GO" id="GO:0004525">
    <property type="term" value="F:ribonuclease III activity"/>
    <property type="evidence" value="ECO:0007669"/>
    <property type="project" value="InterPro"/>
</dbReference>
<evidence type="ECO:0008006" key="4">
    <source>
        <dbReference type="Google" id="ProtNLM"/>
    </source>
</evidence>
<keyword evidence="3" id="KW-1185">Reference proteome</keyword>
<organism evidence="2 3">
    <name type="scientific">Roridomyces roridus</name>
    <dbReference type="NCBI Taxonomy" id="1738132"/>
    <lineage>
        <taxon>Eukaryota</taxon>
        <taxon>Fungi</taxon>
        <taxon>Dikarya</taxon>
        <taxon>Basidiomycota</taxon>
        <taxon>Agaricomycotina</taxon>
        <taxon>Agaricomycetes</taxon>
        <taxon>Agaricomycetidae</taxon>
        <taxon>Agaricales</taxon>
        <taxon>Marasmiineae</taxon>
        <taxon>Mycenaceae</taxon>
        <taxon>Roridomyces</taxon>
    </lineage>
</organism>
<accession>A0AAD7C860</accession>
<feature type="region of interest" description="Disordered" evidence="1">
    <location>
        <begin position="441"/>
        <end position="495"/>
    </location>
</feature>
<dbReference type="InterPro" id="IPR036389">
    <property type="entry name" value="RNase_III_sf"/>
</dbReference>
<dbReference type="SUPFAM" id="SSF69065">
    <property type="entry name" value="RNase III domain-like"/>
    <property type="match status" value="2"/>
</dbReference>
<protein>
    <recommendedName>
        <fullName evidence="4">RNase III domain-containing protein</fullName>
    </recommendedName>
</protein>
<reference evidence="2" key="1">
    <citation type="submission" date="2023-03" db="EMBL/GenBank/DDBJ databases">
        <title>Massive genome expansion in bonnet fungi (Mycena s.s.) driven by repeated elements and novel gene families across ecological guilds.</title>
        <authorList>
            <consortium name="Lawrence Berkeley National Laboratory"/>
            <person name="Harder C.B."/>
            <person name="Miyauchi S."/>
            <person name="Viragh M."/>
            <person name="Kuo A."/>
            <person name="Thoen E."/>
            <person name="Andreopoulos B."/>
            <person name="Lu D."/>
            <person name="Skrede I."/>
            <person name="Drula E."/>
            <person name="Henrissat B."/>
            <person name="Morin E."/>
            <person name="Kohler A."/>
            <person name="Barry K."/>
            <person name="LaButti K."/>
            <person name="Morin E."/>
            <person name="Salamov A."/>
            <person name="Lipzen A."/>
            <person name="Mereny Z."/>
            <person name="Hegedus B."/>
            <person name="Baldrian P."/>
            <person name="Stursova M."/>
            <person name="Weitz H."/>
            <person name="Taylor A."/>
            <person name="Grigoriev I.V."/>
            <person name="Nagy L.G."/>
            <person name="Martin F."/>
            <person name="Kauserud H."/>
        </authorList>
    </citation>
    <scope>NUCLEOTIDE SEQUENCE</scope>
    <source>
        <strain evidence="2">9284</strain>
    </source>
</reference>
<feature type="compositionally biased region" description="Basic and acidic residues" evidence="1">
    <location>
        <begin position="463"/>
        <end position="475"/>
    </location>
</feature>
<comment type="caution">
    <text evidence="2">The sequence shown here is derived from an EMBL/GenBank/DDBJ whole genome shotgun (WGS) entry which is preliminary data.</text>
</comment>
<dbReference type="EMBL" id="JARKIF010000004">
    <property type="protein sequence ID" value="KAJ7641451.1"/>
    <property type="molecule type" value="Genomic_DNA"/>
</dbReference>
<evidence type="ECO:0000256" key="1">
    <source>
        <dbReference type="SAM" id="MobiDB-lite"/>
    </source>
</evidence>
<sequence length="495" mass="54760">MGGTPPETVHLPNPLLAEPAGSLVASEPTPEVLMKQLDDVPEWHPIPVNYPPQFPDNYPPEFPTLDTDALYRVYNRRKNKVLDWLGDAAIEAAIYLAMYPTLSACAQPITASMGNLCNALASKSFLSHLPLLYGLQLQLPDARRADKERSPFPNMKRMGDLFEGVVGVSLQRCGYSMTLRWLHSLFQPWVAHAHQREDTPFVSAVDKDLYQKRMRTLAGAPVAPRDERLISLDCLVVEAPLRIALHKGSISAAIGENSWEKLDITRLGLSGDYPHPPPLEALDPVILTAALTDTSYYLHFGEDVKFNEGYRSVGQHLLHLAATVLTVRLAPGSTSAQLDEIRISCTCFPVFALVGLMLNVHRHLRTVREAADSTCWISPAESAAAFCSLAGVTYLQVGWDGFLSWVSDILSPWILAAAAEKFLGDKGAQSRRAHRLKAQEKAAENRKQKKKQSKAALKLNQLQDRKSATDARSRYAGDSPAKSRHMKVRPRSSEC</sequence>
<evidence type="ECO:0000313" key="3">
    <source>
        <dbReference type="Proteomes" id="UP001221142"/>
    </source>
</evidence>
<feature type="compositionally biased region" description="Basic residues" evidence="1">
    <location>
        <begin position="482"/>
        <end position="495"/>
    </location>
</feature>
<dbReference type="Gene3D" id="1.10.1520.10">
    <property type="entry name" value="Ribonuclease III domain"/>
    <property type="match status" value="2"/>
</dbReference>
<proteinExistence type="predicted"/>